<dbReference type="SUPFAM" id="SSF46785">
    <property type="entry name" value="Winged helix' DNA-binding domain"/>
    <property type="match status" value="1"/>
</dbReference>
<dbReference type="InterPro" id="IPR045093">
    <property type="entry name" value="Cullin"/>
</dbReference>
<dbReference type="InterPro" id="IPR036390">
    <property type="entry name" value="WH_DNA-bd_sf"/>
</dbReference>
<evidence type="ECO:0000256" key="4">
    <source>
        <dbReference type="RuleBase" id="RU003829"/>
    </source>
</evidence>
<dbReference type="PROSITE" id="PS50069">
    <property type="entry name" value="CULLIN_2"/>
    <property type="match status" value="1"/>
</dbReference>
<dbReference type="InterPro" id="IPR001373">
    <property type="entry name" value="Cullin_N"/>
</dbReference>
<dbReference type="SMART" id="SM00182">
    <property type="entry name" value="CULLIN"/>
    <property type="match status" value="1"/>
</dbReference>
<evidence type="ECO:0000256" key="2">
    <source>
        <dbReference type="ARBA" id="ARBA00022843"/>
    </source>
</evidence>
<dbReference type="SUPFAM" id="SSF74788">
    <property type="entry name" value="Cullin repeat-like"/>
    <property type="match status" value="1"/>
</dbReference>
<dbReference type="InterPro" id="IPR036317">
    <property type="entry name" value="Cullin_homology_sf"/>
</dbReference>
<organism evidence="7 8">
    <name type="scientific">Dimargaris cristalligena</name>
    <dbReference type="NCBI Taxonomy" id="215637"/>
    <lineage>
        <taxon>Eukaryota</taxon>
        <taxon>Fungi</taxon>
        <taxon>Fungi incertae sedis</taxon>
        <taxon>Zoopagomycota</taxon>
        <taxon>Kickxellomycotina</taxon>
        <taxon>Dimargaritomycetes</taxon>
        <taxon>Dimargaritales</taxon>
        <taxon>Dimargaritaceae</taxon>
        <taxon>Dimargaris</taxon>
    </lineage>
</organism>
<dbReference type="STRING" id="215637.A0A4P9ZKS5"/>
<dbReference type="InterPro" id="IPR036388">
    <property type="entry name" value="WH-like_DNA-bd_sf"/>
</dbReference>
<dbReference type="InterPro" id="IPR019559">
    <property type="entry name" value="Cullin_neddylation_domain"/>
</dbReference>
<evidence type="ECO:0000256" key="3">
    <source>
        <dbReference type="PROSITE-ProRule" id="PRU00330"/>
    </source>
</evidence>
<dbReference type="AlphaFoldDB" id="A0A4P9ZKS5"/>
<feature type="region of interest" description="Disordered" evidence="5">
    <location>
        <begin position="494"/>
        <end position="519"/>
    </location>
</feature>
<dbReference type="FunFam" id="1.10.10.10:FF:000050">
    <property type="entry name" value="Cullin 4B"/>
    <property type="match status" value="1"/>
</dbReference>
<name>A0A4P9ZKS5_9FUNG</name>
<dbReference type="Gene3D" id="3.30.230.130">
    <property type="entry name" value="Cullin, Chain C, Domain 2"/>
    <property type="match status" value="1"/>
</dbReference>
<evidence type="ECO:0000259" key="6">
    <source>
        <dbReference type="PROSITE" id="PS50069"/>
    </source>
</evidence>
<dbReference type="GO" id="GO:0031625">
    <property type="term" value="F:ubiquitin protein ligase binding"/>
    <property type="evidence" value="ECO:0007669"/>
    <property type="project" value="InterPro"/>
</dbReference>
<dbReference type="Pfam" id="PF00888">
    <property type="entry name" value="Cullin"/>
    <property type="match status" value="1"/>
</dbReference>
<evidence type="ECO:0000256" key="5">
    <source>
        <dbReference type="SAM" id="MobiDB-lite"/>
    </source>
</evidence>
<dbReference type="SUPFAM" id="SSF75632">
    <property type="entry name" value="Cullin homology domain"/>
    <property type="match status" value="1"/>
</dbReference>
<dbReference type="PROSITE" id="PS01256">
    <property type="entry name" value="CULLIN_1"/>
    <property type="match status" value="1"/>
</dbReference>
<dbReference type="InterPro" id="IPR016159">
    <property type="entry name" value="Cullin_repeat-like_dom_sf"/>
</dbReference>
<dbReference type="Proteomes" id="UP000268162">
    <property type="component" value="Unassembled WGS sequence"/>
</dbReference>
<gene>
    <name evidence="7" type="ORF">BJ085DRAFT_39484</name>
</gene>
<reference evidence="8" key="1">
    <citation type="journal article" date="2018" name="Nat. Microbiol.">
        <title>Leveraging single-cell genomics to expand the fungal tree of life.</title>
        <authorList>
            <person name="Ahrendt S.R."/>
            <person name="Quandt C.A."/>
            <person name="Ciobanu D."/>
            <person name="Clum A."/>
            <person name="Salamov A."/>
            <person name="Andreopoulos B."/>
            <person name="Cheng J.F."/>
            <person name="Woyke T."/>
            <person name="Pelin A."/>
            <person name="Henrissat B."/>
            <person name="Reynolds N.K."/>
            <person name="Benny G.L."/>
            <person name="Smith M.E."/>
            <person name="James T.Y."/>
            <person name="Grigoriev I.V."/>
        </authorList>
    </citation>
    <scope>NUCLEOTIDE SEQUENCE [LARGE SCALE GENOMIC DNA]</scope>
    <source>
        <strain evidence="8">RSA 468</strain>
    </source>
</reference>
<dbReference type="GO" id="GO:0006511">
    <property type="term" value="P:ubiquitin-dependent protein catabolic process"/>
    <property type="evidence" value="ECO:0007669"/>
    <property type="project" value="InterPro"/>
</dbReference>
<dbReference type="InterPro" id="IPR016157">
    <property type="entry name" value="Cullin_CS"/>
</dbReference>
<comment type="similarity">
    <text evidence="1 3 4">Belongs to the cullin family.</text>
</comment>
<protein>
    <submittedName>
        <fullName evidence="7">Cullin 4</fullName>
    </submittedName>
</protein>
<evidence type="ECO:0000313" key="8">
    <source>
        <dbReference type="Proteomes" id="UP000268162"/>
    </source>
</evidence>
<dbReference type="FunFam" id="1.20.1310.10:FF:000003">
    <property type="entry name" value="Cullin 4A"/>
    <property type="match status" value="1"/>
</dbReference>
<dbReference type="Gene3D" id="1.10.10.10">
    <property type="entry name" value="Winged helix-like DNA-binding domain superfamily/Winged helix DNA-binding domain"/>
    <property type="match status" value="1"/>
</dbReference>
<dbReference type="EMBL" id="ML003651">
    <property type="protein sequence ID" value="RKP33668.1"/>
    <property type="molecule type" value="Genomic_DNA"/>
</dbReference>
<feature type="domain" description="Cullin family profile" evidence="6">
    <location>
        <begin position="385"/>
        <end position="635"/>
    </location>
</feature>
<dbReference type="GO" id="GO:0031461">
    <property type="term" value="C:cullin-RING ubiquitin ligase complex"/>
    <property type="evidence" value="ECO:0007669"/>
    <property type="project" value="InterPro"/>
</dbReference>
<accession>A0A4P9ZKS5</accession>
<dbReference type="Pfam" id="PF26557">
    <property type="entry name" value="Cullin_AB"/>
    <property type="match status" value="1"/>
</dbReference>
<dbReference type="Gene3D" id="1.20.1310.10">
    <property type="entry name" value="Cullin Repeats"/>
    <property type="match status" value="4"/>
</dbReference>
<dbReference type="Pfam" id="PF10557">
    <property type="entry name" value="Cullin_Nedd8"/>
    <property type="match status" value="1"/>
</dbReference>
<evidence type="ECO:0000313" key="7">
    <source>
        <dbReference type="EMBL" id="RKP33668.1"/>
    </source>
</evidence>
<dbReference type="InterPro" id="IPR016158">
    <property type="entry name" value="Cullin_homology"/>
</dbReference>
<dbReference type="InterPro" id="IPR059120">
    <property type="entry name" value="Cullin-like_AB"/>
</dbReference>
<keyword evidence="2" id="KW-0832">Ubl conjugation</keyword>
<dbReference type="SMART" id="SM00884">
    <property type="entry name" value="Cullin_Nedd8"/>
    <property type="match status" value="1"/>
</dbReference>
<sequence length="764" mass="87988">MVAAPICLTFDGFRQPPALPAQYEQTTRNRLMSAVQAIHLKNHPDDSLEELYRACENLCLHYHAEALYDCLKAELTNQVAQVFQALQRDIIVPSAPTTADPGPGLMRLHTAWHSFTTQVRLIRSIFLFLDRTYVLQHPSLLSVWDLALDLFRQQWLDHTALRNAILQKLMVALAAYRDGQSPVDSLVLHSLIHMYIDLAVYPTGFEFTFLEHTRTYYTHESSQHLANLSGSTDAADRVANYLKHVERRFHEEERLALHFLHRDSTKPLMKVLYEALLIDPIQTLIANGLPPLLAGQRLDDLRRFYTLLQRVWQLNPLRTAYGQYVETTGRAIVCATDHDDTMVENLIQLKQAQDRILTQCFANDDHYVETLRNSFEHLINARPNRPAQLIAKFLDSTLRSGNKTMSDDQLEQILNHVLSLFRYLQGKDVFEAFYKRDLSRRLLYNKSASFDAEKSMLAKLKVECGAEFTHKLEGMFKDMEISRDLMADFRPARGGELQGKQRGKRPLAHGYDENPSSADASPHFSVSVLTQSYWPTYPPCDGLILPPEVADYKKQFQKYYLKKHSSRNLTWQNSLDTCVLRVPFTAGKKELSLTCYQALVLLLFQDGQERSYAQIQHETGIQDNDELIRTLQSLSGGRYRILTKNPADREVVIPASDRFSFNDGFTAPLYRLKINAIQFKETTQETETTTEKVVQDRQHQVDAAIVRLMKAHKNRTHTQLMNDLFQSLQFPISAADLKKRIDILIDRDYMERDSEDANLYRYLA</sequence>
<dbReference type="PANTHER" id="PTHR11932">
    <property type="entry name" value="CULLIN"/>
    <property type="match status" value="1"/>
</dbReference>
<proteinExistence type="inferred from homology"/>
<keyword evidence="8" id="KW-1185">Reference proteome</keyword>
<evidence type="ECO:0000256" key="1">
    <source>
        <dbReference type="ARBA" id="ARBA00006019"/>
    </source>
</evidence>